<name>A0A6A4RSF1_SCOMX</name>
<keyword evidence="6 9" id="KW-0408">Iron</keyword>
<dbReference type="GO" id="GO:0046872">
    <property type="term" value="F:metal ion binding"/>
    <property type="evidence" value="ECO:0007669"/>
    <property type="project" value="UniProtKB-UniRule"/>
</dbReference>
<comment type="caution">
    <text evidence="12">The sequence shown here is derived from an EMBL/GenBank/DDBJ whole genome shotgun (WGS) entry which is preliminary data.</text>
</comment>
<organism evidence="12 13">
    <name type="scientific">Scophthalmus maximus</name>
    <name type="common">Turbot</name>
    <name type="synonym">Psetta maxima</name>
    <dbReference type="NCBI Taxonomy" id="52904"/>
    <lineage>
        <taxon>Eukaryota</taxon>
        <taxon>Metazoa</taxon>
        <taxon>Chordata</taxon>
        <taxon>Craniata</taxon>
        <taxon>Vertebrata</taxon>
        <taxon>Euteleostomi</taxon>
        <taxon>Actinopterygii</taxon>
        <taxon>Neopterygii</taxon>
        <taxon>Teleostei</taxon>
        <taxon>Neoteleostei</taxon>
        <taxon>Acanthomorphata</taxon>
        <taxon>Carangaria</taxon>
        <taxon>Pleuronectiformes</taxon>
        <taxon>Pleuronectoidei</taxon>
        <taxon>Scophthalmidae</taxon>
        <taxon>Scophthalmus</taxon>
    </lineage>
</organism>
<dbReference type="Pfam" id="PF00173">
    <property type="entry name" value="Cyt-b5"/>
    <property type="match status" value="1"/>
</dbReference>
<dbReference type="GO" id="GO:0016020">
    <property type="term" value="C:membrane"/>
    <property type="evidence" value="ECO:0007669"/>
    <property type="project" value="UniProtKB-SubCell"/>
</dbReference>
<evidence type="ECO:0000313" key="12">
    <source>
        <dbReference type="EMBL" id="KAF0022151.1"/>
    </source>
</evidence>
<dbReference type="EMBL" id="VEVO01000073">
    <property type="protein sequence ID" value="KAF0022151.1"/>
    <property type="molecule type" value="Genomic_DNA"/>
</dbReference>
<feature type="region of interest" description="Disordered" evidence="10">
    <location>
        <begin position="1"/>
        <end position="28"/>
    </location>
</feature>
<feature type="domain" description="Cytochrome b5 heme-binding" evidence="11">
    <location>
        <begin position="33"/>
        <end position="109"/>
    </location>
</feature>
<feature type="compositionally biased region" description="Polar residues" evidence="10">
    <location>
        <begin position="8"/>
        <end position="19"/>
    </location>
</feature>
<dbReference type="PANTHER" id="PTHR19359:SF95">
    <property type="entry name" value="CYTOCHROME B5 TYPE B"/>
    <property type="match status" value="1"/>
</dbReference>
<evidence type="ECO:0000256" key="7">
    <source>
        <dbReference type="ARBA" id="ARBA00023136"/>
    </source>
</evidence>
<dbReference type="SMART" id="SM01117">
    <property type="entry name" value="Cyt-b5"/>
    <property type="match status" value="1"/>
</dbReference>
<evidence type="ECO:0000259" key="11">
    <source>
        <dbReference type="PROSITE" id="PS50255"/>
    </source>
</evidence>
<comment type="similarity">
    <text evidence="8 9">Belongs to the cytochrome b5 family.</text>
</comment>
<dbReference type="PRINTS" id="PR00363">
    <property type="entry name" value="CYTOCHROMEB5"/>
</dbReference>
<dbReference type="PANTHER" id="PTHR19359">
    <property type="entry name" value="CYTOCHROME B5"/>
    <property type="match status" value="1"/>
</dbReference>
<reference evidence="12 13" key="1">
    <citation type="submission" date="2019-06" db="EMBL/GenBank/DDBJ databases">
        <title>Draft genomes of female and male turbot (Scophthalmus maximus).</title>
        <authorList>
            <person name="Xu H."/>
            <person name="Xu X.-W."/>
            <person name="Shao C."/>
            <person name="Chen S."/>
        </authorList>
    </citation>
    <scope>NUCLEOTIDE SEQUENCE [LARGE SCALE GENOMIC DNA]</scope>
    <source>
        <strain evidence="12">Ysfricsl-2016a</strain>
        <tissue evidence="12">Blood</tissue>
    </source>
</reference>
<dbReference type="InterPro" id="IPR036400">
    <property type="entry name" value="Cyt_B5-like_heme/steroid_sf"/>
</dbReference>
<keyword evidence="9" id="KW-1133">Transmembrane helix</keyword>
<dbReference type="FunFam" id="3.10.120.10:FF:000002">
    <property type="entry name" value="Cytochrome b5 type B"/>
    <property type="match status" value="1"/>
</dbReference>
<evidence type="ECO:0000256" key="2">
    <source>
        <dbReference type="ARBA" id="ARBA00022617"/>
    </source>
</evidence>
<sequence>MGEEINDNLINTGNGSADRTTVEDNGEPAASDVKYYTLEEIREHNLSNDTWLIIKEKVYDVTGFLEEHPGGEEVLLEQAGGDATESFEDVGHSIDAREMLEQFYVGELHMVRRNDMVSCRWYIFHTGNISFSWTTCLILAVAAVVVGVMYRFYMFEQKSS</sequence>
<gene>
    <name evidence="12" type="ORF">F2P81_025596</name>
</gene>
<evidence type="ECO:0000256" key="8">
    <source>
        <dbReference type="ARBA" id="ARBA00038168"/>
    </source>
</evidence>
<dbReference type="Proteomes" id="UP000438429">
    <property type="component" value="Unassembled WGS sequence"/>
</dbReference>
<evidence type="ECO:0000256" key="5">
    <source>
        <dbReference type="ARBA" id="ARBA00022982"/>
    </source>
</evidence>
<keyword evidence="3 9" id="KW-0812">Transmembrane</keyword>
<evidence type="ECO:0000256" key="4">
    <source>
        <dbReference type="ARBA" id="ARBA00022723"/>
    </source>
</evidence>
<comment type="subcellular location">
    <subcellularLocation>
        <location evidence="1">Membrane</location>
    </subcellularLocation>
</comment>
<evidence type="ECO:0000256" key="10">
    <source>
        <dbReference type="SAM" id="MobiDB-lite"/>
    </source>
</evidence>
<protein>
    <recommendedName>
        <fullName evidence="11">Cytochrome b5 heme-binding domain-containing protein</fullName>
    </recommendedName>
</protein>
<evidence type="ECO:0000313" key="13">
    <source>
        <dbReference type="Proteomes" id="UP000438429"/>
    </source>
</evidence>
<evidence type="ECO:0000256" key="3">
    <source>
        <dbReference type="ARBA" id="ARBA00022692"/>
    </source>
</evidence>
<keyword evidence="2 9" id="KW-0349">Heme</keyword>
<keyword evidence="5" id="KW-0249">Electron transport</keyword>
<dbReference type="AlphaFoldDB" id="A0A6A4RSF1"/>
<keyword evidence="5" id="KW-0813">Transport</keyword>
<dbReference type="SUPFAM" id="SSF55856">
    <property type="entry name" value="Cytochrome b5-like heme/steroid binding domain"/>
    <property type="match status" value="1"/>
</dbReference>
<dbReference type="GO" id="GO:0020037">
    <property type="term" value="F:heme binding"/>
    <property type="evidence" value="ECO:0007669"/>
    <property type="project" value="UniProtKB-UniRule"/>
</dbReference>
<accession>A0A6A4RSF1</accession>
<dbReference type="Gene3D" id="3.10.120.10">
    <property type="entry name" value="Cytochrome b5-like heme/steroid binding domain"/>
    <property type="match status" value="1"/>
</dbReference>
<evidence type="ECO:0000256" key="6">
    <source>
        <dbReference type="ARBA" id="ARBA00023004"/>
    </source>
</evidence>
<dbReference type="InterPro" id="IPR050668">
    <property type="entry name" value="Cytochrome_b5"/>
</dbReference>
<dbReference type="PROSITE" id="PS50255">
    <property type="entry name" value="CYTOCHROME_B5_2"/>
    <property type="match status" value="1"/>
</dbReference>
<dbReference type="InterPro" id="IPR018506">
    <property type="entry name" value="Cyt_B5_heme-BS"/>
</dbReference>
<dbReference type="PROSITE" id="PS00191">
    <property type="entry name" value="CYTOCHROME_B5_1"/>
    <property type="match status" value="1"/>
</dbReference>
<dbReference type="InterPro" id="IPR001199">
    <property type="entry name" value="Cyt_B5-like_heme/steroid-bd"/>
</dbReference>
<keyword evidence="4 9" id="KW-0479">Metal-binding</keyword>
<keyword evidence="7 9" id="KW-0472">Membrane</keyword>
<evidence type="ECO:0000256" key="9">
    <source>
        <dbReference type="RuleBase" id="RU362121"/>
    </source>
</evidence>
<feature type="transmembrane region" description="Helical" evidence="9">
    <location>
        <begin position="131"/>
        <end position="153"/>
    </location>
</feature>
<evidence type="ECO:0000256" key="1">
    <source>
        <dbReference type="ARBA" id="ARBA00004370"/>
    </source>
</evidence>
<proteinExistence type="inferred from homology"/>